<dbReference type="EMBL" id="KI394524">
    <property type="protein sequence ID" value="ERN02606.1"/>
    <property type="molecule type" value="Genomic_DNA"/>
</dbReference>
<gene>
    <name evidence="1" type="ORF">AMTR_s00087p00171080</name>
</gene>
<keyword evidence="2" id="KW-1185">Reference proteome</keyword>
<protein>
    <submittedName>
        <fullName evidence="1">Uncharacterized protein</fullName>
    </submittedName>
</protein>
<sequence>MFIKRVIAQIHGLQAPDIIRPERPLTYKNRVSSFYDFLSSGGIKLENTQFTMSNLTSSDNFPSLDSMPPSYLL</sequence>
<reference evidence="2" key="1">
    <citation type="journal article" date="2013" name="Science">
        <title>The Amborella genome and the evolution of flowering plants.</title>
        <authorList>
            <consortium name="Amborella Genome Project"/>
        </authorList>
    </citation>
    <scope>NUCLEOTIDE SEQUENCE [LARGE SCALE GENOMIC DNA]</scope>
</reference>
<dbReference type="Proteomes" id="UP000017836">
    <property type="component" value="Unassembled WGS sequence"/>
</dbReference>
<dbReference type="AlphaFoldDB" id="W1P4U1"/>
<dbReference type="Gramene" id="ERN02606">
    <property type="protein sequence ID" value="ERN02606"/>
    <property type="gene ID" value="AMTR_s00087p00171080"/>
</dbReference>
<evidence type="ECO:0000313" key="2">
    <source>
        <dbReference type="Proteomes" id="UP000017836"/>
    </source>
</evidence>
<name>W1P4U1_AMBTC</name>
<accession>W1P4U1</accession>
<dbReference type="HOGENOM" id="CLU_2708158_0_0_1"/>
<evidence type="ECO:0000313" key="1">
    <source>
        <dbReference type="EMBL" id="ERN02606.1"/>
    </source>
</evidence>
<proteinExistence type="predicted"/>
<organism evidence="1 2">
    <name type="scientific">Amborella trichopoda</name>
    <dbReference type="NCBI Taxonomy" id="13333"/>
    <lineage>
        <taxon>Eukaryota</taxon>
        <taxon>Viridiplantae</taxon>
        <taxon>Streptophyta</taxon>
        <taxon>Embryophyta</taxon>
        <taxon>Tracheophyta</taxon>
        <taxon>Spermatophyta</taxon>
        <taxon>Magnoliopsida</taxon>
        <taxon>Amborellales</taxon>
        <taxon>Amborellaceae</taxon>
        <taxon>Amborella</taxon>
    </lineage>
</organism>